<feature type="signal peptide" evidence="1">
    <location>
        <begin position="1"/>
        <end position="18"/>
    </location>
</feature>
<name>A0A7G2DX22_ARATH</name>
<gene>
    <name evidence="2" type="ORF">AT9943_LOCUS1339</name>
</gene>
<sequence length="72" mass="7858">MVFHLASAAFSLIRRLSALRTTSSATSFTWPLRLLSSGWFTEPTTHILTVPSSEPEVYDSPPGAYLTQCTGP</sequence>
<evidence type="ECO:0000256" key="1">
    <source>
        <dbReference type="SAM" id="SignalP"/>
    </source>
</evidence>
<organism evidence="2 3">
    <name type="scientific">Arabidopsis thaliana</name>
    <name type="common">Mouse-ear cress</name>
    <dbReference type="NCBI Taxonomy" id="3702"/>
    <lineage>
        <taxon>Eukaryota</taxon>
        <taxon>Viridiplantae</taxon>
        <taxon>Streptophyta</taxon>
        <taxon>Embryophyta</taxon>
        <taxon>Tracheophyta</taxon>
        <taxon>Spermatophyta</taxon>
        <taxon>Magnoliopsida</taxon>
        <taxon>eudicotyledons</taxon>
        <taxon>Gunneridae</taxon>
        <taxon>Pentapetalae</taxon>
        <taxon>rosids</taxon>
        <taxon>malvids</taxon>
        <taxon>Brassicales</taxon>
        <taxon>Brassicaceae</taxon>
        <taxon>Camelineae</taxon>
        <taxon>Arabidopsis</taxon>
    </lineage>
</organism>
<protein>
    <submittedName>
        <fullName evidence="2">(thale cress) hypothetical protein</fullName>
    </submittedName>
</protein>
<dbReference type="Proteomes" id="UP000516314">
    <property type="component" value="Chromosome 1"/>
</dbReference>
<dbReference type="EMBL" id="LR881466">
    <property type="protein sequence ID" value="CAD5312811.1"/>
    <property type="molecule type" value="Genomic_DNA"/>
</dbReference>
<keyword evidence="1" id="KW-0732">Signal</keyword>
<evidence type="ECO:0000313" key="2">
    <source>
        <dbReference type="EMBL" id="CAD5312811.1"/>
    </source>
</evidence>
<feature type="chain" id="PRO_5028859081" evidence="1">
    <location>
        <begin position="19"/>
        <end position="72"/>
    </location>
</feature>
<proteinExistence type="predicted"/>
<reference evidence="2 3" key="1">
    <citation type="submission" date="2020-09" db="EMBL/GenBank/DDBJ databases">
        <authorList>
            <person name="Ashkenazy H."/>
        </authorList>
    </citation>
    <scope>NUCLEOTIDE SEQUENCE [LARGE SCALE GENOMIC DNA]</scope>
    <source>
        <strain evidence="3">cv. Cdm-0</strain>
    </source>
</reference>
<dbReference type="AlphaFoldDB" id="A0A7G2DX22"/>
<evidence type="ECO:0000313" key="3">
    <source>
        <dbReference type="Proteomes" id="UP000516314"/>
    </source>
</evidence>
<accession>A0A7G2DX22</accession>